<accession>A0ABQ2TV58</accession>
<feature type="compositionally biased region" description="Pro residues" evidence="3">
    <location>
        <begin position="469"/>
        <end position="478"/>
    </location>
</feature>
<dbReference type="PANTHER" id="PTHR43343">
    <property type="entry name" value="PEPTIDASE S12"/>
    <property type="match status" value="1"/>
</dbReference>
<keyword evidence="6" id="KW-1185">Reference proteome</keyword>
<dbReference type="SUPFAM" id="SSF50156">
    <property type="entry name" value="PDZ domain-like"/>
    <property type="match status" value="1"/>
</dbReference>
<organism evidence="5 6">
    <name type="scientific">Streptomyces variabilis</name>
    <dbReference type="NCBI Taxonomy" id="67372"/>
    <lineage>
        <taxon>Bacteria</taxon>
        <taxon>Bacillati</taxon>
        <taxon>Actinomycetota</taxon>
        <taxon>Actinomycetes</taxon>
        <taxon>Kitasatosporales</taxon>
        <taxon>Streptomycetaceae</taxon>
        <taxon>Streptomyces</taxon>
        <taxon>Streptomyces griseoincarnatus group</taxon>
    </lineage>
</organism>
<dbReference type="Gene3D" id="2.40.10.120">
    <property type="match status" value="1"/>
</dbReference>
<feature type="region of interest" description="Disordered" evidence="3">
    <location>
        <begin position="1"/>
        <end position="522"/>
    </location>
</feature>
<dbReference type="Proteomes" id="UP000629911">
    <property type="component" value="Unassembled WGS sequence"/>
</dbReference>
<evidence type="ECO:0000256" key="3">
    <source>
        <dbReference type="SAM" id="MobiDB-lite"/>
    </source>
</evidence>
<evidence type="ECO:0000256" key="2">
    <source>
        <dbReference type="ARBA" id="ARBA00022801"/>
    </source>
</evidence>
<dbReference type="InterPro" id="IPR009003">
    <property type="entry name" value="Peptidase_S1_PA"/>
</dbReference>
<dbReference type="Gene3D" id="2.30.42.10">
    <property type="match status" value="1"/>
</dbReference>
<evidence type="ECO:0000259" key="4">
    <source>
        <dbReference type="PROSITE" id="PS50106"/>
    </source>
</evidence>
<dbReference type="EMBL" id="BMTZ01000004">
    <property type="protein sequence ID" value="GGT46161.1"/>
    <property type="molecule type" value="Genomic_DNA"/>
</dbReference>
<dbReference type="PANTHER" id="PTHR43343:SF3">
    <property type="entry name" value="PROTEASE DO-LIKE 8, CHLOROPLASTIC"/>
    <property type="match status" value="1"/>
</dbReference>
<dbReference type="PROSITE" id="PS50106">
    <property type="entry name" value="PDZ"/>
    <property type="match status" value="1"/>
</dbReference>
<dbReference type="InterPro" id="IPR051201">
    <property type="entry name" value="Chloro_Bact_Ser_Proteases"/>
</dbReference>
<feature type="compositionally biased region" description="Pro residues" evidence="3">
    <location>
        <begin position="377"/>
        <end position="395"/>
    </location>
</feature>
<feature type="region of interest" description="Disordered" evidence="3">
    <location>
        <begin position="843"/>
        <end position="862"/>
    </location>
</feature>
<feature type="compositionally biased region" description="Low complexity" evidence="3">
    <location>
        <begin position="411"/>
        <end position="468"/>
    </location>
</feature>
<dbReference type="Pfam" id="PF13180">
    <property type="entry name" value="PDZ_2"/>
    <property type="match status" value="1"/>
</dbReference>
<evidence type="ECO:0000256" key="1">
    <source>
        <dbReference type="ARBA" id="ARBA00022670"/>
    </source>
</evidence>
<feature type="compositionally biased region" description="Low complexity" evidence="3">
    <location>
        <begin position="479"/>
        <end position="498"/>
    </location>
</feature>
<keyword evidence="2" id="KW-0378">Hydrolase</keyword>
<feature type="compositionally biased region" description="Basic and acidic residues" evidence="3">
    <location>
        <begin position="68"/>
        <end position="81"/>
    </location>
</feature>
<feature type="compositionally biased region" description="Pro residues" evidence="3">
    <location>
        <begin position="499"/>
        <end position="512"/>
    </location>
</feature>
<evidence type="ECO:0000313" key="5">
    <source>
        <dbReference type="EMBL" id="GGT46161.1"/>
    </source>
</evidence>
<dbReference type="InterPro" id="IPR001940">
    <property type="entry name" value="Peptidase_S1C"/>
</dbReference>
<feature type="compositionally biased region" description="Low complexity" evidence="3">
    <location>
        <begin position="513"/>
        <end position="522"/>
    </location>
</feature>
<name>A0ABQ2TV58_9ACTN</name>
<dbReference type="InterPro" id="IPR001478">
    <property type="entry name" value="PDZ"/>
</dbReference>
<feature type="compositionally biased region" description="Low complexity" evidence="3">
    <location>
        <begin position="46"/>
        <end position="67"/>
    </location>
</feature>
<gene>
    <name evidence="5" type="ORF">GCM10010287_19580</name>
</gene>
<feature type="compositionally biased region" description="Low complexity" evidence="3">
    <location>
        <begin position="293"/>
        <end position="349"/>
    </location>
</feature>
<protein>
    <recommendedName>
        <fullName evidence="4">PDZ domain-containing protein</fullName>
    </recommendedName>
</protein>
<evidence type="ECO:0000313" key="6">
    <source>
        <dbReference type="Proteomes" id="UP000629911"/>
    </source>
</evidence>
<dbReference type="InterPro" id="IPR036034">
    <property type="entry name" value="PDZ_sf"/>
</dbReference>
<dbReference type="SMART" id="SM00228">
    <property type="entry name" value="PDZ"/>
    <property type="match status" value="1"/>
</dbReference>
<dbReference type="SUPFAM" id="SSF50494">
    <property type="entry name" value="Trypsin-like serine proteases"/>
    <property type="match status" value="1"/>
</dbReference>
<sequence length="918" mass="88755">MNEGKPGTPGASEEPDGDFELARPNSMRSPRTGPDGDYELGRPLSGAPARTDGAPDGAGAADSAARYRAPDTEPAPARRDGTPGGGGDAVSQAWDRSSDTEPASARTEGTPGGGGDAVSQARDRSSDPEVAPARAEGTPGGGGDAVSQAWDRSSDTEPASARAEGTPGGGASTDFPAWDRTSDPEPAPARGDSTPGGGGDAGFAAGDRILGTEPVPARTDGASDGGAGPHSPASDQAPSPGTGDETASGAGALAHGTPAGSGAESLADHPAGAADTAPGSGPDAAGTGVEYIADGAAQAAGQPTASAPHAAPTEAPASGAGAAVPGQGAGPAPTVPAPAAEVPAPGVTGTVPAPAVAHGTPPPAAEQPKPLHDPDPYSTPPYGEPGPWAPAPPVQHPAATPAHGVPMGASPVAPEAVAGLGAPPAAPAATPAPATAAHGVPMGASPVAPEAVAGPGASPAAPEAVAGPGAPPAAPPATPAHGVPMGASPAAPEAVAGPGTPPAAPEPAPAPQDAPAAGPWARYDPWAAPAAVAPLQQADPVEEDVKRRRGRRRRALVGGALVIALVSGVGGGVVGVQLERNGGIGAVELPQAGVEAPDRDPDSVAGIAAQALPSVVTLHVSGGGKAGTGTGFVLDDRGHILTNDHVVEPAGKNGDITVTFHSGDTAEATVVGRDSGYDLAVVRVKGVRGLTPLPLGNSDNVQVGDPVVAIGAPFDLAGTVTSGIISARERPITAGGENGDGSDVSYVDALQTDAPINPGNSGGPLLDGKGRVVGINSAIRSADGGLDPEGGQSGSIGLGFAIPINQGKRVAEELIEHGKATHPVIGITLDMEYGGDGARVAAEGSDGGPPVSTGGPGAKAGIRPGDVITEVDGRPVHSGEELIVKTRAHRPGDRLELTLERNGEERTVSLVLGSSDGD</sequence>
<dbReference type="Pfam" id="PF13365">
    <property type="entry name" value="Trypsin_2"/>
    <property type="match status" value="1"/>
</dbReference>
<proteinExistence type="predicted"/>
<comment type="caution">
    <text evidence="5">The sequence shown here is derived from an EMBL/GenBank/DDBJ whole genome shotgun (WGS) entry which is preliminary data.</text>
</comment>
<feature type="domain" description="PDZ" evidence="4">
    <location>
        <begin position="851"/>
        <end position="903"/>
    </location>
</feature>
<reference evidence="6" key="1">
    <citation type="journal article" date="2019" name="Int. J. Syst. Evol. Microbiol.">
        <title>The Global Catalogue of Microorganisms (GCM) 10K type strain sequencing project: providing services to taxonomists for standard genome sequencing and annotation.</title>
        <authorList>
            <consortium name="The Broad Institute Genomics Platform"/>
            <consortium name="The Broad Institute Genome Sequencing Center for Infectious Disease"/>
            <person name="Wu L."/>
            <person name="Ma J."/>
        </authorList>
    </citation>
    <scope>NUCLEOTIDE SEQUENCE [LARGE SCALE GENOMIC DNA]</scope>
    <source>
        <strain evidence="6">JCM 4422</strain>
    </source>
</reference>
<dbReference type="PRINTS" id="PR00834">
    <property type="entry name" value="PROTEASES2C"/>
</dbReference>
<keyword evidence="1" id="KW-0645">Protease</keyword>